<dbReference type="EMBL" id="BARU01035913">
    <property type="protein sequence ID" value="GAH85831.1"/>
    <property type="molecule type" value="Genomic_DNA"/>
</dbReference>
<name>X1ITQ8_9ZZZZ</name>
<dbReference type="Pfam" id="PF15781">
    <property type="entry name" value="ParE-like_toxin"/>
    <property type="match status" value="1"/>
</dbReference>
<evidence type="ECO:0000313" key="1">
    <source>
        <dbReference type="EMBL" id="GAH85831.1"/>
    </source>
</evidence>
<feature type="non-terminal residue" evidence="1">
    <location>
        <position position="1"/>
    </location>
</feature>
<evidence type="ECO:0008006" key="2">
    <source>
        <dbReference type="Google" id="ProtNLM"/>
    </source>
</evidence>
<protein>
    <recommendedName>
        <fullName evidence="2">Addiction module toxin RelE</fullName>
    </recommendedName>
</protein>
<organism evidence="1">
    <name type="scientific">marine sediment metagenome</name>
    <dbReference type="NCBI Taxonomy" id="412755"/>
    <lineage>
        <taxon>unclassified sequences</taxon>
        <taxon>metagenomes</taxon>
        <taxon>ecological metagenomes</taxon>
    </lineage>
</organism>
<sequence>PSNLRKVSDPTFMCCKCLLLKKAYKKLHANERTGVNKAIRLIIQDPEIGEEKRGDLAGVFVYKFNIHHQEFLLAYEWDPQNRLLLALGVHENFYRDLKKRR</sequence>
<comment type="caution">
    <text evidence="1">The sequence shown here is derived from an EMBL/GenBank/DDBJ whole genome shotgun (WGS) entry which is preliminary data.</text>
</comment>
<dbReference type="AlphaFoldDB" id="X1ITQ8"/>
<proteinExistence type="predicted"/>
<dbReference type="InterPro" id="IPR031552">
    <property type="entry name" value="ParE-like_toxin"/>
</dbReference>
<accession>X1ITQ8</accession>
<reference evidence="1" key="1">
    <citation type="journal article" date="2014" name="Front. Microbiol.">
        <title>High frequency of phylogenetically diverse reductive dehalogenase-homologous genes in deep subseafloor sedimentary metagenomes.</title>
        <authorList>
            <person name="Kawai M."/>
            <person name="Futagami T."/>
            <person name="Toyoda A."/>
            <person name="Takaki Y."/>
            <person name="Nishi S."/>
            <person name="Hori S."/>
            <person name="Arai W."/>
            <person name="Tsubouchi T."/>
            <person name="Morono Y."/>
            <person name="Uchiyama I."/>
            <person name="Ito T."/>
            <person name="Fujiyama A."/>
            <person name="Inagaki F."/>
            <person name="Takami H."/>
        </authorList>
    </citation>
    <scope>NUCLEOTIDE SEQUENCE</scope>
    <source>
        <strain evidence="1">Expedition CK06-06</strain>
    </source>
</reference>
<gene>
    <name evidence="1" type="ORF">S03H2_56148</name>
</gene>